<evidence type="ECO:0000313" key="2">
    <source>
        <dbReference type="EMBL" id="VFT87102.1"/>
    </source>
</evidence>
<organism evidence="2 3">
    <name type="scientific">Aphanomyces stellatus</name>
    <dbReference type="NCBI Taxonomy" id="120398"/>
    <lineage>
        <taxon>Eukaryota</taxon>
        <taxon>Sar</taxon>
        <taxon>Stramenopiles</taxon>
        <taxon>Oomycota</taxon>
        <taxon>Saprolegniomycetes</taxon>
        <taxon>Saprolegniales</taxon>
        <taxon>Verrucalvaceae</taxon>
        <taxon>Aphanomyces</taxon>
    </lineage>
</organism>
<dbReference type="Proteomes" id="UP000332933">
    <property type="component" value="Unassembled WGS sequence"/>
</dbReference>
<gene>
    <name evidence="2" type="primary">Aste57867_10227</name>
    <name evidence="1" type="ORF">As57867_010188</name>
    <name evidence="2" type="ORF">ASTE57867_10227</name>
</gene>
<sequence length="98" mass="10640">MRSSLSTQLHISSPHPAHDSLNVVPHMPFLRSLNLSNTSVPSVAALIAMVASSKLTSIDFSFLNEPPGHRNASVPQDMDEQLTKWLKREPLVGVALAT</sequence>
<dbReference type="AlphaFoldDB" id="A0A485KPT7"/>
<evidence type="ECO:0000313" key="1">
    <source>
        <dbReference type="EMBL" id="KAF0699175.1"/>
    </source>
</evidence>
<keyword evidence="3" id="KW-1185">Reference proteome</keyword>
<protein>
    <submittedName>
        <fullName evidence="2">Aste57867_10227 protein</fullName>
    </submittedName>
</protein>
<reference evidence="1" key="2">
    <citation type="submission" date="2019-06" db="EMBL/GenBank/DDBJ databases">
        <title>Genomics analysis of Aphanomyces spp. identifies a new class of oomycete effector associated with host adaptation.</title>
        <authorList>
            <person name="Gaulin E."/>
        </authorList>
    </citation>
    <scope>NUCLEOTIDE SEQUENCE</scope>
    <source>
        <strain evidence="1">CBS 578.67</strain>
    </source>
</reference>
<reference evidence="2 3" key="1">
    <citation type="submission" date="2019-03" db="EMBL/GenBank/DDBJ databases">
        <authorList>
            <person name="Gaulin E."/>
            <person name="Dumas B."/>
        </authorList>
    </citation>
    <scope>NUCLEOTIDE SEQUENCE [LARGE SCALE GENOMIC DNA]</scope>
    <source>
        <strain evidence="2">CBS 568.67</strain>
    </source>
</reference>
<name>A0A485KPT7_9STRA</name>
<evidence type="ECO:0000313" key="3">
    <source>
        <dbReference type="Proteomes" id="UP000332933"/>
    </source>
</evidence>
<proteinExistence type="predicted"/>
<accession>A0A485KPT7</accession>
<dbReference type="EMBL" id="CAADRA010005214">
    <property type="protein sequence ID" value="VFT87102.1"/>
    <property type="molecule type" value="Genomic_DNA"/>
</dbReference>
<dbReference type="EMBL" id="VJMH01005193">
    <property type="protein sequence ID" value="KAF0699175.1"/>
    <property type="molecule type" value="Genomic_DNA"/>
</dbReference>